<proteinExistence type="inferred from homology"/>
<feature type="region of interest" description="Disordered" evidence="3">
    <location>
        <begin position="765"/>
        <end position="806"/>
    </location>
</feature>
<evidence type="ECO:0000256" key="3">
    <source>
        <dbReference type="SAM" id="MobiDB-lite"/>
    </source>
</evidence>
<feature type="compositionally biased region" description="Basic residues" evidence="3">
    <location>
        <begin position="792"/>
        <end position="806"/>
    </location>
</feature>
<comment type="similarity">
    <text evidence="1">Belongs to the taxilin family.</text>
</comment>
<dbReference type="PANTHER" id="PTHR16127">
    <property type="entry name" value="TAXILIN"/>
    <property type="match status" value="1"/>
</dbReference>
<feature type="coiled-coil region" evidence="2">
    <location>
        <begin position="157"/>
        <end position="323"/>
    </location>
</feature>
<dbReference type="Proteomes" id="UP001187415">
    <property type="component" value="Unassembled WGS sequence"/>
</dbReference>
<evidence type="ECO:0000313" key="5">
    <source>
        <dbReference type="Proteomes" id="UP001187415"/>
    </source>
</evidence>
<dbReference type="InterPro" id="IPR026183">
    <property type="entry name" value="Taxilin_fam"/>
</dbReference>
<feature type="region of interest" description="Disordered" evidence="3">
    <location>
        <begin position="700"/>
        <end position="748"/>
    </location>
</feature>
<feature type="compositionally biased region" description="Low complexity" evidence="3">
    <location>
        <begin position="591"/>
        <end position="602"/>
    </location>
</feature>
<evidence type="ECO:0008006" key="6">
    <source>
        <dbReference type="Google" id="ProtNLM"/>
    </source>
</evidence>
<reference evidence="4" key="1">
    <citation type="submission" date="2023-07" db="EMBL/GenBank/DDBJ databases">
        <title>Chromosome-level Genome Assembly of Striped Snakehead (Channa striata).</title>
        <authorList>
            <person name="Liu H."/>
        </authorList>
    </citation>
    <scope>NUCLEOTIDE SEQUENCE</scope>
    <source>
        <strain evidence="4">Gz</strain>
        <tissue evidence="4">Muscle</tissue>
    </source>
</reference>
<dbReference type="AlphaFoldDB" id="A0AA88NLQ8"/>
<keyword evidence="5" id="KW-1185">Reference proteome</keyword>
<dbReference type="PANTHER" id="PTHR16127:SF10">
    <property type="entry name" value="BETA-TAXILIN"/>
    <property type="match status" value="1"/>
</dbReference>
<accession>A0AA88NLQ8</accession>
<protein>
    <recommendedName>
        <fullName evidence="6">Beta-taxilin</fullName>
    </recommendedName>
</protein>
<organism evidence="4 5">
    <name type="scientific">Channa striata</name>
    <name type="common">Snakehead murrel</name>
    <name type="synonym">Ophicephalus striatus</name>
    <dbReference type="NCBI Taxonomy" id="64152"/>
    <lineage>
        <taxon>Eukaryota</taxon>
        <taxon>Metazoa</taxon>
        <taxon>Chordata</taxon>
        <taxon>Craniata</taxon>
        <taxon>Vertebrata</taxon>
        <taxon>Euteleostomi</taxon>
        <taxon>Actinopterygii</taxon>
        <taxon>Neopterygii</taxon>
        <taxon>Teleostei</taxon>
        <taxon>Neoteleostei</taxon>
        <taxon>Acanthomorphata</taxon>
        <taxon>Anabantaria</taxon>
        <taxon>Anabantiformes</taxon>
        <taxon>Channoidei</taxon>
        <taxon>Channidae</taxon>
        <taxon>Channa</taxon>
    </lineage>
</organism>
<feature type="coiled-coil region" evidence="2">
    <location>
        <begin position="352"/>
        <end position="435"/>
    </location>
</feature>
<evidence type="ECO:0000256" key="1">
    <source>
        <dbReference type="ARBA" id="ARBA00009550"/>
    </source>
</evidence>
<gene>
    <name evidence="4" type="ORF">Q5P01_004575</name>
</gene>
<feature type="compositionally biased region" description="Low complexity" evidence="3">
    <location>
        <begin position="13"/>
        <end position="28"/>
    </location>
</feature>
<sequence>METSVKPAEVLLPPEADVASSSPSPSSPRDAESARSEAAAASCGDFDPMEEFSRRLEDIVSAYGSASSLLDRQDVMEEELEKMQEEAKEDITVATETEVSLIKQSLNSSSPEEKLDDVVRKFAQLAVLRRRDEKKQRVQQQSLSALQAERHSCVVARSKLEALCRDLQRHYEVLREETLQRCREDEEKRKEMSGHFQQMLTEIQTQIEQHSVRNDKLCRENSNLTDKLESLMNQCELREQSLEKINRHRDLEHKLTEAKLEQANALLAEAEDRHKREKEYLLREAIDKTKKCFAMKEQELAMKKQLLLQAAEWKLQAQTLREQGTVMQAQLTLYGQKFDEFQETLAKSNEIYVRFKKEMENMSDKMKKVEKESNLWKTRFENCNKALTDMIEERTEKGKEYDLFVLKIQRLEKLCRALQDERKVLYEKIKEVRHANSNLPGKVISSSKLSQESDDKSALLTPLELQELQELQETDPVLTEDMTRLREEQAKLQEFAASLLDPVADNEEDHNIDIDLEEDLVSAAFFQFKTKTQVKKEPISVPEEQVVEVKSEAAEPVFPQPDKAEEVQKPDQSAPEEKSSEAMPTDPQPLQQIETSEEIQQQKPTEQVQTPETEDAQIPPLSDPKAQEALVQTPVEDKEMQQVQINEKIQQQKPAEQVPTPEAEKLQINSITDPKSEVATARMPVEDKEVQQIQIIEEIQQQQQQQQKPAEQVPTPAVKEVQIHPPSDQKPVEATILEETGELKPVEPVEELKIQQQVTELLQVSEEAATKTESAPPAESMPKTAASSMKNAPKKKKKKQSGKNVS</sequence>
<dbReference type="EMBL" id="JAUPFM010000003">
    <property type="protein sequence ID" value="KAK2855840.1"/>
    <property type="molecule type" value="Genomic_DNA"/>
</dbReference>
<comment type="caution">
    <text evidence="4">The sequence shown here is derived from an EMBL/GenBank/DDBJ whole genome shotgun (WGS) entry which is preliminary data.</text>
</comment>
<feature type="compositionally biased region" description="Basic and acidic residues" evidence="3">
    <location>
        <begin position="562"/>
        <end position="580"/>
    </location>
</feature>
<evidence type="ECO:0000256" key="2">
    <source>
        <dbReference type="SAM" id="Coils"/>
    </source>
</evidence>
<evidence type="ECO:0000313" key="4">
    <source>
        <dbReference type="EMBL" id="KAK2855840.1"/>
    </source>
</evidence>
<feature type="coiled-coil region" evidence="2">
    <location>
        <begin position="66"/>
        <end position="97"/>
    </location>
</feature>
<feature type="region of interest" description="Disordered" evidence="3">
    <location>
        <begin position="533"/>
        <end position="683"/>
    </location>
</feature>
<keyword evidence="2" id="KW-0175">Coiled coil</keyword>
<feature type="compositionally biased region" description="Low complexity" evidence="3">
    <location>
        <begin position="641"/>
        <end position="653"/>
    </location>
</feature>
<feature type="region of interest" description="Disordered" evidence="3">
    <location>
        <begin position="1"/>
        <end position="47"/>
    </location>
</feature>
<dbReference type="GO" id="GO:0019905">
    <property type="term" value="F:syntaxin binding"/>
    <property type="evidence" value="ECO:0007669"/>
    <property type="project" value="InterPro"/>
</dbReference>
<name>A0AA88NLQ8_CHASR</name>
<dbReference type="Pfam" id="PF09728">
    <property type="entry name" value="Taxilin"/>
    <property type="match status" value="2"/>
</dbReference>